<sequence>MFFRSNVAWGISRKGVVFPPYPNLETDVPHYIQLPAVVQQQPATQRPQTRQLSFDDWDTESICPRLTEPQRDPTPKQGTSTVQPVVSGRNWSRNIRERWRDIRHRKSRVPVDLPDGPPHLPLPLHERANIAPAPPELPANQQARPERDADTPENTQASHTRTRPSRNKGKANVAFGKLDERLFAAPPRGRKGRRFRARAQRGGVRSNPHSDSESQDSDSESEYVDTGCLDAICFGEYFRRRRYLRGR</sequence>
<dbReference type="EMBL" id="MU266881">
    <property type="protein sequence ID" value="KAH7917990.1"/>
    <property type="molecule type" value="Genomic_DNA"/>
</dbReference>
<accession>A0ACB8AXL7</accession>
<name>A0ACB8AXL7_9AGAM</name>
<reference evidence="1" key="1">
    <citation type="journal article" date="2021" name="New Phytol.">
        <title>Evolutionary innovations through gain and loss of genes in the ectomycorrhizal Boletales.</title>
        <authorList>
            <person name="Wu G."/>
            <person name="Miyauchi S."/>
            <person name="Morin E."/>
            <person name="Kuo A."/>
            <person name="Drula E."/>
            <person name="Varga T."/>
            <person name="Kohler A."/>
            <person name="Feng B."/>
            <person name="Cao Y."/>
            <person name="Lipzen A."/>
            <person name="Daum C."/>
            <person name="Hundley H."/>
            <person name="Pangilinan J."/>
            <person name="Johnson J."/>
            <person name="Barry K."/>
            <person name="LaButti K."/>
            <person name="Ng V."/>
            <person name="Ahrendt S."/>
            <person name="Min B."/>
            <person name="Choi I.G."/>
            <person name="Park H."/>
            <person name="Plett J.M."/>
            <person name="Magnuson J."/>
            <person name="Spatafora J.W."/>
            <person name="Nagy L.G."/>
            <person name="Henrissat B."/>
            <person name="Grigoriev I.V."/>
            <person name="Yang Z.L."/>
            <person name="Xu J."/>
            <person name="Martin F.M."/>
        </authorList>
    </citation>
    <scope>NUCLEOTIDE SEQUENCE</scope>
    <source>
        <strain evidence="1">KUC20120723A-06</strain>
    </source>
</reference>
<gene>
    <name evidence="1" type="ORF">BV22DRAFT_1123877</name>
</gene>
<organism evidence="1 2">
    <name type="scientific">Leucogyrophana mollusca</name>
    <dbReference type="NCBI Taxonomy" id="85980"/>
    <lineage>
        <taxon>Eukaryota</taxon>
        <taxon>Fungi</taxon>
        <taxon>Dikarya</taxon>
        <taxon>Basidiomycota</taxon>
        <taxon>Agaricomycotina</taxon>
        <taxon>Agaricomycetes</taxon>
        <taxon>Agaricomycetidae</taxon>
        <taxon>Boletales</taxon>
        <taxon>Boletales incertae sedis</taxon>
        <taxon>Leucogyrophana</taxon>
    </lineage>
</organism>
<dbReference type="Proteomes" id="UP000790709">
    <property type="component" value="Unassembled WGS sequence"/>
</dbReference>
<evidence type="ECO:0000313" key="2">
    <source>
        <dbReference type="Proteomes" id="UP000790709"/>
    </source>
</evidence>
<comment type="caution">
    <text evidence="1">The sequence shown here is derived from an EMBL/GenBank/DDBJ whole genome shotgun (WGS) entry which is preliminary data.</text>
</comment>
<protein>
    <submittedName>
        <fullName evidence="1">Uncharacterized protein</fullName>
    </submittedName>
</protein>
<evidence type="ECO:0000313" key="1">
    <source>
        <dbReference type="EMBL" id="KAH7917990.1"/>
    </source>
</evidence>
<keyword evidence="2" id="KW-1185">Reference proteome</keyword>
<proteinExistence type="predicted"/>